<dbReference type="PANTHER" id="PTHR47634">
    <property type="entry name" value="PROTEIN KINASE DOMAIN-CONTAINING PROTEIN-RELATED"/>
    <property type="match status" value="1"/>
</dbReference>
<evidence type="ECO:0000313" key="12">
    <source>
        <dbReference type="EMBL" id="CDW77938.1"/>
    </source>
</evidence>
<dbReference type="Proteomes" id="UP000039865">
    <property type="component" value="Unassembled WGS sequence"/>
</dbReference>
<feature type="region of interest" description="Disordered" evidence="10">
    <location>
        <begin position="364"/>
        <end position="413"/>
    </location>
</feature>
<keyword evidence="2" id="KW-0723">Serine/threonine-protein kinase</keyword>
<dbReference type="SMART" id="SM00220">
    <property type="entry name" value="S_TKc"/>
    <property type="match status" value="1"/>
</dbReference>
<dbReference type="OMA" id="MAPKQPC"/>
<evidence type="ECO:0000256" key="10">
    <source>
        <dbReference type="SAM" id="MobiDB-lite"/>
    </source>
</evidence>
<evidence type="ECO:0000256" key="8">
    <source>
        <dbReference type="ARBA" id="ARBA00048679"/>
    </source>
</evidence>
<dbReference type="EMBL" id="CCKQ01006622">
    <property type="protein sequence ID" value="CDW77938.1"/>
    <property type="molecule type" value="Genomic_DNA"/>
</dbReference>
<dbReference type="OrthoDB" id="2649at2759"/>
<dbReference type="Pfam" id="PF00069">
    <property type="entry name" value="Pkinase"/>
    <property type="match status" value="2"/>
</dbReference>
<evidence type="ECO:0000256" key="1">
    <source>
        <dbReference type="ARBA" id="ARBA00012513"/>
    </source>
</evidence>
<comment type="catalytic activity">
    <reaction evidence="8">
        <text>L-seryl-[protein] + ATP = O-phospho-L-seryl-[protein] + ADP + H(+)</text>
        <dbReference type="Rhea" id="RHEA:17989"/>
        <dbReference type="Rhea" id="RHEA-COMP:9863"/>
        <dbReference type="Rhea" id="RHEA-COMP:11604"/>
        <dbReference type="ChEBI" id="CHEBI:15378"/>
        <dbReference type="ChEBI" id="CHEBI:29999"/>
        <dbReference type="ChEBI" id="CHEBI:30616"/>
        <dbReference type="ChEBI" id="CHEBI:83421"/>
        <dbReference type="ChEBI" id="CHEBI:456216"/>
        <dbReference type="EC" id="2.7.11.1"/>
    </reaction>
</comment>
<feature type="compositionally biased region" description="Basic residues" evidence="10">
    <location>
        <begin position="364"/>
        <end position="380"/>
    </location>
</feature>
<dbReference type="PROSITE" id="PS50011">
    <property type="entry name" value="PROTEIN_KINASE_DOM"/>
    <property type="match status" value="1"/>
</dbReference>
<feature type="binding site" evidence="9">
    <location>
        <position position="199"/>
    </location>
    <ligand>
        <name>ATP</name>
        <dbReference type="ChEBI" id="CHEBI:30616"/>
    </ligand>
</feature>
<dbReference type="GO" id="GO:0000245">
    <property type="term" value="P:spliceosomal complex assembly"/>
    <property type="evidence" value="ECO:0007669"/>
    <property type="project" value="TreeGrafter"/>
</dbReference>
<feature type="compositionally biased region" description="Basic residues" evidence="10">
    <location>
        <begin position="1"/>
        <end position="10"/>
    </location>
</feature>
<organism evidence="12 13">
    <name type="scientific">Stylonychia lemnae</name>
    <name type="common">Ciliate</name>
    <dbReference type="NCBI Taxonomy" id="5949"/>
    <lineage>
        <taxon>Eukaryota</taxon>
        <taxon>Sar</taxon>
        <taxon>Alveolata</taxon>
        <taxon>Ciliophora</taxon>
        <taxon>Intramacronucleata</taxon>
        <taxon>Spirotrichea</taxon>
        <taxon>Stichotrichia</taxon>
        <taxon>Sporadotrichida</taxon>
        <taxon>Oxytrichidae</taxon>
        <taxon>Stylonychinae</taxon>
        <taxon>Stylonychia</taxon>
    </lineage>
</organism>
<dbReference type="GO" id="GO:0004674">
    <property type="term" value="F:protein serine/threonine kinase activity"/>
    <property type="evidence" value="ECO:0007669"/>
    <property type="project" value="UniProtKB-KW"/>
</dbReference>
<dbReference type="Gene3D" id="3.30.200.20">
    <property type="entry name" value="Phosphorylase Kinase, domain 1"/>
    <property type="match status" value="1"/>
</dbReference>
<dbReference type="Gene3D" id="1.10.510.10">
    <property type="entry name" value="Transferase(Phosphotransferase) domain 1"/>
    <property type="match status" value="1"/>
</dbReference>
<evidence type="ECO:0000256" key="4">
    <source>
        <dbReference type="ARBA" id="ARBA00022741"/>
    </source>
</evidence>
<evidence type="ECO:0000256" key="5">
    <source>
        <dbReference type="ARBA" id="ARBA00022777"/>
    </source>
</evidence>
<feature type="region of interest" description="Disordered" evidence="10">
    <location>
        <begin position="696"/>
        <end position="737"/>
    </location>
</feature>
<keyword evidence="5 12" id="KW-0418">Kinase</keyword>
<evidence type="ECO:0000256" key="7">
    <source>
        <dbReference type="ARBA" id="ARBA00047899"/>
    </source>
</evidence>
<feature type="region of interest" description="Disordered" evidence="10">
    <location>
        <begin position="1"/>
        <end position="154"/>
    </location>
</feature>
<dbReference type="FunFam" id="1.10.510.10:FF:000275">
    <property type="entry name" value="SRSF protein kinase 2 isoform X3"/>
    <property type="match status" value="1"/>
</dbReference>
<evidence type="ECO:0000259" key="11">
    <source>
        <dbReference type="PROSITE" id="PS50011"/>
    </source>
</evidence>
<feature type="compositionally biased region" description="Basic residues" evidence="10">
    <location>
        <begin position="66"/>
        <end position="75"/>
    </location>
</feature>
<evidence type="ECO:0000256" key="3">
    <source>
        <dbReference type="ARBA" id="ARBA00022679"/>
    </source>
</evidence>
<evidence type="ECO:0000313" key="13">
    <source>
        <dbReference type="Proteomes" id="UP000039865"/>
    </source>
</evidence>
<gene>
    <name evidence="12" type="primary">Contig13612.g14518</name>
    <name evidence="12" type="ORF">STYLEM_6907</name>
</gene>
<dbReference type="InterPro" id="IPR017441">
    <property type="entry name" value="Protein_kinase_ATP_BS"/>
</dbReference>
<keyword evidence="3" id="KW-0808">Transferase</keyword>
<name>A0A078AAW7_STYLE</name>
<dbReference type="InterPro" id="IPR008271">
    <property type="entry name" value="Ser/Thr_kinase_AS"/>
</dbReference>
<protein>
    <recommendedName>
        <fullName evidence="1">non-specific serine/threonine protein kinase</fullName>
        <ecNumber evidence="1">2.7.11.1</ecNumber>
    </recommendedName>
</protein>
<proteinExistence type="predicted"/>
<dbReference type="AlphaFoldDB" id="A0A078AAW7"/>
<feature type="domain" description="Protein kinase" evidence="11">
    <location>
        <begin position="170"/>
        <end position="671"/>
    </location>
</feature>
<dbReference type="PROSITE" id="PS00108">
    <property type="entry name" value="PROTEIN_KINASE_ST"/>
    <property type="match status" value="1"/>
</dbReference>
<dbReference type="GO" id="GO:0050684">
    <property type="term" value="P:regulation of mRNA processing"/>
    <property type="evidence" value="ECO:0007669"/>
    <property type="project" value="TreeGrafter"/>
</dbReference>
<dbReference type="PROSITE" id="PS00107">
    <property type="entry name" value="PROTEIN_KINASE_ATP"/>
    <property type="match status" value="1"/>
</dbReference>
<feature type="compositionally biased region" description="Acidic residues" evidence="10">
    <location>
        <begin position="387"/>
        <end position="400"/>
    </location>
</feature>
<comment type="catalytic activity">
    <reaction evidence="7">
        <text>L-threonyl-[protein] + ATP = O-phospho-L-threonyl-[protein] + ADP + H(+)</text>
        <dbReference type="Rhea" id="RHEA:46608"/>
        <dbReference type="Rhea" id="RHEA-COMP:11060"/>
        <dbReference type="Rhea" id="RHEA-COMP:11605"/>
        <dbReference type="ChEBI" id="CHEBI:15378"/>
        <dbReference type="ChEBI" id="CHEBI:30013"/>
        <dbReference type="ChEBI" id="CHEBI:30616"/>
        <dbReference type="ChEBI" id="CHEBI:61977"/>
        <dbReference type="ChEBI" id="CHEBI:456216"/>
        <dbReference type="EC" id="2.7.11.1"/>
    </reaction>
</comment>
<dbReference type="InterPro" id="IPR011009">
    <property type="entry name" value="Kinase-like_dom_sf"/>
</dbReference>
<feature type="compositionally biased region" description="Polar residues" evidence="10">
    <location>
        <begin position="28"/>
        <end position="59"/>
    </location>
</feature>
<feature type="compositionally biased region" description="Basic and acidic residues" evidence="10">
    <location>
        <begin position="102"/>
        <end position="121"/>
    </location>
</feature>
<evidence type="ECO:0000256" key="9">
    <source>
        <dbReference type="PROSITE-ProRule" id="PRU10141"/>
    </source>
</evidence>
<dbReference type="InParanoid" id="A0A078AAW7"/>
<dbReference type="SUPFAM" id="SSF56112">
    <property type="entry name" value="Protein kinase-like (PK-like)"/>
    <property type="match status" value="1"/>
</dbReference>
<reference evidence="12 13" key="1">
    <citation type="submission" date="2014-06" db="EMBL/GenBank/DDBJ databases">
        <authorList>
            <person name="Swart Estienne"/>
        </authorList>
    </citation>
    <scope>NUCLEOTIDE SEQUENCE [LARGE SCALE GENOMIC DNA]</scope>
    <source>
        <strain evidence="12 13">130c</strain>
    </source>
</reference>
<dbReference type="PANTHER" id="PTHR47634:SF9">
    <property type="entry name" value="PROTEIN KINASE DOMAIN-CONTAINING PROTEIN-RELATED"/>
    <property type="match status" value="1"/>
</dbReference>
<keyword evidence="4 9" id="KW-0547">Nucleotide-binding</keyword>
<evidence type="ECO:0000256" key="2">
    <source>
        <dbReference type="ARBA" id="ARBA00022527"/>
    </source>
</evidence>
<evidence type="ECO:0000256" key="6">
    <source>
        <dbReference type="ARBA" id="ARBA00022840"/>
    </source>
</evidence>
<dbReference type="InterPro" id="IPR000719">
    <property type="entry name" value="Prot_kinase_dom"/>
</dbReference>
<accession>A0A078AAW7</accession>
<dbReference type="EC" id="2.7.11.1" evidence="1"/>
<dbReference type="InterPro" id="IPR051334">
    <property type="entry name" value="SRPK"/>
</dbReference>
<feature type="compositionally biased region" description="Polar residues" evidence="10">
    <location>
        <begin position="696"/>
        <end position="707"/>
    </location>
</feature>
<keyword evidence="6 9" id="KW-0067">ATP-binding</keyword>
<sequence>MATKQKKKQQNKQGQKQVTITQEEEKQPQITIQSSQQNDNQSTYAEISSQQTIESLANLTKNQAKKEKKKKKKNATKSAIDIKRKLSVDPNQGGIKFLNLKPPKEKPEDTKQKNKDENNKNDDDEENEDDRSQSQSGHDSSDPDENEDFIDYKPDGYHPMHEGEILDSRYIVLKKLGWGHFSTVWLAFNLSDKKLYALKIIRSHKKYLSSAYDEEAICKIIADNYQNSVWVKSVRQYLNNPALSVNRDHTHCLQMFDWFNHHGENGRHFTMAFEVLGRNLLSLVKKYDYRGIPLPIVREITKQLLMALDYMHRVCKIIHTDLKPENITFQLREEEQFDLLYKYVLCTPLVDLFETQEKIILNKKQQKNQKKKDRKKKKKQQQTTKVEEEEKEEQDEENENETEKQESTAEQQASKAIKVIGEMRNKLIQADKQYFIAPKRRNVSELTRSKEKLLTSDEKMNIQEHPLKNQQNRKPKEYLRMNSQTHLWSDMVKFNEYKPMDDIDVKAIKEMQFKVKIVDMGNACYIDEHFSDIIQTRQYRSPEVIFRGDYDQSADMWSLACTVFELVTGDYLFEPKKGRTFTKNEDHLALISELLGECKNSKFLNSGYKSDNGRLKNIKKLKYWGLRDVLIEKYRLREFEATELTDFLMKMLKWEPKDRATAQEMLQHPWLKMMPNYSTKMSRRELREFKRVNKYSQISDSTNSDQEQALDNEQELEVKDDLELPSEIQQQENKRND</sequence>
<keyword evidence="13" id="KW-1185">Reference proteome</keyword>
<dbReference type="GO" id="GO:0005524">
    <property type="term" value="F:ATP binding"/>
    <property type="evidence" value="ECO:0007669"/>
    <property type="project" value="UniProtKB-UniRule"/>
</dbReference>